<sequence>MRSRTEHGRGPYGGRPASVAAACLAAGLGMVVQGVVSAPQPPPQPRPRPALTADPPQESAAAVRPLGRSRPVRVRVKRLGITAAVRPVGLNADGTVEVPGLRQAGDVGWYEAGAAPGQAGPAVVLGHADSAALPGGRAAFYALGAVREGDRVEVDRADGSTARFAVDAVTVVAKSRFPTRAVYGPTDTAQLRLITCGGAYSGASGYRANVIVYAHFTGSGPTEPSPPARAGR</sequence>
<dbReference type="NCBIfam" id="NF033748">
    <property type="entry name" value="class_F_sortase"/>
    <property type="match status" value="1"/>
</dbReference>
<feature type="compositionally biased region" description="Pro residues" evidence="2">
    <location>
        <begin position="39"/>
        <end position="48"/>
    </location>
</feature>
<evidence type="ECO:0000313" key="3">
    <source>
        <dbReference type="EMBL" id="GAA2450781.1"/>
    </source>
</evidence>
<proteinExistence type="predicted"/>
<evidence type="ECO:0000313" key="4">
    <source>
        <dbReference type="Proteomes" id="UP001500460"/>
    </source>
</evidence>
<reference evidence="3 4" key="1">
    <citation type="journal article" date="2019" name="Int. J. Syst. Evol. Microbiol.">
        <title>The Global Catalogue of Microorganisms (GCM) 10K type strain sequencing project: providing services to taxonomists for standard genome sequencing and annotation.</title>
        <authorList>
            <consortium name="The Broad Institute Genomics Platform"/>
            <consortium name="The Broad Institute Genome Sequencing Center for Infectious Disease"/>
            <person name="Wu L."/>
            <person name="Ma J."/>
        </authorList>
    </citation>
    <scope>NUCLEOTIDE SEQUENCE [LARGE SCALE GENOMIC DNA]</scope>
    <source>
        <strain evidence="3 4">JCM 6922</strain>
    </source>
</reference>
<evidence type="ECO:0000256" key="2">
    <source>
        <dbReference type="SAM" id="MobiDB-lite"/>
    </source>
</evidence>
<dbReference type="CDD" id="cd05829">
    <property type="entry name" value="Sortase_F"/>
    <property type="match status" value="1"/>
</dbReference>
<dbReference type="SUPFAM" id="SSF63817">
    <property type="entry name" value="Sortase"/>
    <property type="match status" value="1"/>
</dbReference>
<dbReference type="InterPro" id="IPR005754">
    <property type="entry name" value="Sortase"/>
</dbReference>
<dbReference type="EMBL" id="BAAATK010000038">
    <property type="protein sequence ID" value="GAA2450781.1"/>
    <property type="molecule type" value="Genomic_DNA"/>
</dbReference>
<organism evidence="3 4">
    <name type="scientific">Streptomyces glaucus</name>
    <dbReference type="NCBI Taxonomy" id="284029"/>
    <lineage>
        <taxon>Bacteria</taxon>
        <taxon>Bacillati</taxon>
        <taxon>Actinomycetota</taxon>
        <taxon>Actinomycetes</taxon>
        <taxon>Kitasatosporales</taxon>
        <taxon>Streptomycetaceae</taxon>
        <taxon>Streptomyces</taxon>
    </lineage>
</organism>
<dbReference type="Proteomes" id="UP001500460">
    <property type="component" value="Unassembled WGS sequence"/>
</dbReference>
<dbReference type="InterPro" id="IPR042001">
    <property type="entry name" value="Sortase_F"/>
</dbReference>
<keyword evidence="1" id="KW-0378">Hydrolase</keyword>
<protein>
    <submittedName>
        <fullName evidence="3">Class F sortase</fullName>
    </submittedName>
</protein>
<keyword evidence="4" id="KW-1185">Reference proteome</keyword>
<dbReference type="Gene3D" id="2.40.260.10">
    <property type="entry name" value="Sortase"/>
    <property type="match status" value="1"/>
</dbReference>
<dbReference type="RefSeq" id="WP_344607055.1">
    <property type="nucleotide sequence ID" value="NZ_BAAATK010000038.1"/>
</dbReference>
<dbReference type="Pfam" id="PF04203">
    <property type="entry name" value="Sortase"/>
    <property type="match status" value="1"/>
</dbReference>
<feature type="region of interest" description="Disordered" evidence="2">
    <location>
        <begin position="36"/>
        <end position="67"/>
    </location>
</feature>
<dbReference type="InterPro" id="IPR023365">
    <property type="entry name" value="Sortase_dom-sf"/>
</dbReference>
<name>A0ABN3K6C4_9ACTN</name>
<evidence type="ECO:0000256" key="1">
    <source>
        <dbReference type="ARBA" id="ARBA00022801"/>
    </source>
</evidence>
<accession>A0ABN3K6C4</accession>
<comment type="caution">
    <text evidence="3">The sequence shown here is derived from an EMBL/GenBank/DDBJ whole genome shotgun (WGS) entry which is preliminary data.</text>
</comment>
<gene>
    <name evidence="3" type="ORF">GCM10010421_49020</name>
</gene>